<organism evidence="2">
    <name type="scientific">Anguilla anguilla</name>
    <name type="common">European freshwater eel</name>
    <name type="synonym">Muraena anguilla</name>
    <dbReference type="NCBI Taxonomy" id="7936"/>
    <lineage>
        <taxon>Eukaryota</taxon>
        <taxon>Metazoa</taxon>
        <taxon>Chordata</taxon>
        <taxon>Craniata</taxon>
        <taxon>Vertebrata</taxon>
        <taxon>Euteleostomi</taxon>
        <taxon>Actinopterygii</taxon>
        <taxon>Neopterygii</taxon>
        <taxon>Teleostei</taxon>
        <taxon>Anguilliformes</taxon>
        <taxon>Anguillidae</taxon>
        <taxon>Anguilla</taxon>
    </lineage>
</organism>
<name>A0A0E9PQJ4_ANGAN</name>
<evidence type="ECO:0000313" key="2">
    <source>
        <dbReference type="EMBL" id="JAH06133.1"/>
    </source>
</evidence>
<protein>
    <submittedName>
        <fullName evidence="2">Uncharacterized protein</fullName>
    </submittedName>
</protein>
<dbReference type="EMBL" id="GBXM01102444">
    <property type="protein sequence ID" value="JAH06133.1"/>
    <property type="molecule type" value="Transcribed_RNA"/>
</dbReference>
<proteinExistence type="predicted"/>
<accession>A0A0E9PQJ4</accession>
<dbReference type="AlphaFoldDB" id="A0A0E9PQJ4"/>
<feature type="region of interest" description="Disordered" evidence="1">
    <location>
        <begin position="1"/>
        <end position="23"/>
    </location>
</feature>
<sequence>MKVEHGFNPPTSPLPQKKNPKEDCCKRKIIIKKIKSINSNIQSLNHIP</sequence>
<reference evidence="2" key="1">
    <citation type="submission" date="2014-11" db="EMBL/GenBank/DDBJ databases">
        <authorList>
            <person name="Amaro Gonzalez C."/>
        </authorList>
    </citation>
    <scope>NUCLEOTIDE SEQUENCE</scope>
</reference>
<reference evidence="2" key="2">
    <citation type="journal article" date="2015" name="Fish Shellfish Immunol.">
        <title>Early steps in the European eel (Anguilla anguilla)-Vibrio vulnificus interaction in the gills: Role of the RtxA13 toxin.</title>
        <authorList>
            <person name="Callol A."/>
            <person name="Pajuelo D."/>
            <person name="Ebbesson L."/>
            <person name="Teles M."/>
            <person name="MacKenzie S."/>
            <person name="Amaro C."/>
        </authorList>
    </citation>
    <scope>NUCLEOTIDE SEQUENCE</scope>
</reference>
<evidence type="ECO:0000256" key="1">
    <source>
        <dbReference type="SAM" id="MobiDB-lite"/>
    </source>
</evidence>